<dbReference type="Pfam" id="PF13302">
    <property type="entry name" value="Acetyltransf_3"/>
    <property type="match status" value="1"/>
</dbReference>
<gene>
    <name evidence="2" type="ORF">KQY15_06410</name>
</gene>
<keyword evidence="3" id="KW-1185">Reference proteome</keyword>
<proteinExistence type="predicted"/>
<comment type="caution">
    <text evidence="2">The sequence shown here is derived from an EMBL/GenBank/DDBJ whole genome shotgun (WGS) entry which is preliminary data.</text>
</comment>
<feature type="domain" description="N-acetyltransferase" evidence="1">
    <location>
        <begin position="10"/>
        <end position="177"/>
    </location>
</feature>
<reference evidence="2 3" key="1">
    <citation type="submission" date="2021-06" db="EMBL/GenBank/DDBJ databases">
        <title>Rheinheimera indica sp. nov., isolated from deep-sea sediment.</title>
        <authorList>
            <person name="Wang Z."/>
            <person name="Zhang X.-Y."/>
        </authorList>
    </citation>
    <scope>NUCLEOTIDE SEQUENCE [LARGE SCALE GENOMIC DNA]</scope>
    <source>
        <strain evidence="2 3">SM2107</strain>
    </source>
</reference>
<accession>A0ABS6MIZ9</accession>
<dbReference type="InterPro" id="IPR000182">
    <property type="entry name" value="GNAT_dom"/>
</dbReference>
<dbReference type="PANTHER" id="PTHR43792:SF1">
    <property type="entry name" value="N-ACETYLTRANSFERASE DOMAIN-CONTAINING PROTEIN"/>
    <property type="match status" value="1"/>
</dbReference>
<protein>
    <submittedName>
        <fullName evidence="2">GNAT family N-acetyltransferase</fullName>
    </submittedName>
</protein>
<dbReference type="PROSITE" id="PS51186">
    <property type="entry name" value="GNAT"/>
    <property type="match status" value="1"/>
</dbReference>
<sequence length="177" mass="19585">MSLICETAHLIIRRFTVQDAQFIVQLLNDKSFIRYIADKQVRSVADAENYLTNGPLASYHTHGFGLNMVLLKNATPRSINEPATPIGMCGLLKRPELSLPDLGFAFLPAFCGQAYAREAAAAVLSQAIQTYNLRTVLAVTKPDNLRSNALLLKLGFAFKDNISLYGAENKLYQYQTA</sequence>
<dbReference type="RefSeq" id="WP_217668355.1">
    <property type="nucleotide sequence ID" value="NZ_JAHRID010000002.1"/>
</dbReference>
<evidence type="ECO:0000313" key="3">
    <source>
        <dbReference type="Proteomes" id="UP000704611"/>
    </source>
</evidence>
<evidence type="ECO:0000313" key="2">
    <source>
        <dbReference type="EMBL" id="MBV2128725.1"/>
    </source>
</evidence>
<dbReference type="PANTHER" id="PTHR43792">
    <property type="entry name" value="GNAT FAMILY, PUTATIVE (AFU_ORTHOLOGUE AFUA_3G00765)-RELATED-RELATED"/>
    <property type="match status" value="1"/>
</dbReference>
<dbReference type="EMBL" id="JAHRID010000002">
    <property type="protein sequence ID" value="MBV2128725.1"/>
    <property type="molecule type" value="Genomic_DNA"/>
</dbReference>
<dbReference type="InterPro" id="IPR051531">
    <property type="entry name" value="N-acetyltransferase"/>
</dbReference>
<evidence type="ECO:0000259" key="1">
    <source>
        <dbReference type="PROSITE" id="PS51186"/>
    </source>
</evidence>
<dbReference type="Proteomes" id="UP000704611">
    <property type="component" value="Unassembled WGS sequence"/>
</dbReference>
<name>A0ABS6MIZ9_9GAMM</name>
<organism evidence="2 3">
    <name type="scientific">Arsukibacterium indicum</name>
    <dbReference type="NCBI Taxonomy" id="2848612"/>
    <lineage>
        <taxon>Bacteria</taxon>
        <taxon>Pseudomonadati</taxon>
        <taxon>Pseudomonadota</taxon>
        <taxon>Gammaproteobacteria</taxon>
        <taxon>Chromatiales</taxon>
        <taxon>Chromatiaceae</taxon>
        <taxon>Arsukibacterium</taxon>
    </lineage>
</organism>